<protein>
    <submittedName>
        <fullName evidence="1">Uncharacterized protein</fullName>
    </submittedName>
</protein>
<evidence type="ECO:0000313" key="1">
    <source>
        <dbReference type="EMBL" id="SEH14501.1"/>
    </source>
</evidence>
<sequence>MRVEPRGSCCGASWAGYESFFVRAFDPAGRRALWLRQTFLWRARGEPLGSAWLTWFDGERSQVLQARDTQPVAQLRPGLVVAAEARLWEKEGTLQLEGRCPRLTAEEAAAQPEGFVDRAAGNLNERRQGASRDASSIVRWQLAVRPLESPARPLSPSFLYRTPFPRAKTETPVPWGSMSGTVSIGDEPPLELREWPTMLGHNWGSEHAPIWAWTYVPLQEERGEAEGEVSGAPPSGWLELVVRRHAARSGRRW</sequence>
<gene>
    <name evidence="1" type="ORF">SAMN02745716_1652</name>
</gene>
<dbReference type="EMBL" id="FNWJ01000002">
    <property type="protein sequence ID" value="SEH14501.1"/>
    <property type="molecule type" value="Genomic_DNA"/>
</dbReference>
<reference evidence="2" key="1">
    <citation type="submission" date="2016-10" db="EMBL/GenBank/DDBJ databases">
        <authorList>
            <person name="Varghese N."/>
            <person name="Submissions S."/>
        </authorList>
    </citation>
    <scope>NUCLEOTIDE SEQUENCE [LARGE SCALE GENOMIC DNA]</scope>
    <source>
        <strain evidence="2">ATCC 35263</strain>
    </source>
</reference>
<accession>A0A1H6FUL9</accession>
<dbReference type="OrthoDB" id="333076at2"/>
<dbReference type="STRING" id="29539.SAMN02745716_1652"/>
<keyword evidence="2" id="KW-1185">Reference proteome</keyword>
<proteinExistence type="predicted"/>
<name>A0A1H6FUL9_THEAL</name>
<dbReference type="AlphaFoldDB" id="A0A1H6FUL9"/>
<dbReference type="Proteomes" id="UP000222056">
    <property type="component" value="Unassembled WGS sequence"/>
</dbReference>
<evidence type="ECO:0000313" key="2">
    <source>
        <dbReference type="Proteomes" id="UP000222056"/>
    </source>
</evidence>
<dbReference type="RefSeq" id="WP_093118050.1">
    <property type="nucleotide sequence ID" value="NZ_FNWJ01000002.1"/>
</dbReference>
<organism evidence="1 2">
    <name type="scientific">Thermoleophilum album</name>
    <dbReference type="NCBI Taxonomy" id="29539"/>
    <lineage>
        <taxon>Bacteria</taxon>
        <taxon>Bacillati</taxon>
        <taxon>Actinomycetota</taxon>
        <taxon>Thermoleophilia</taxon>
        <taxon>Thermoleophilales</taxon>
        <taxon>Thermoleophilaceae</taxon>
        <taxon>Thermoleophilum</taxon>
    </lineage>
</organism>